<protein>
    <submittedName>
        <fullName evidence="4">Putative UDP-glucose 6-dehydrogenase 1</fullName>
        <ecNumber evidence="4">1.1.1.22</ecNumber>
    </submittedName>
</protein>
<dbReference type="EMBL" id="KN653715">
    <property type="protein sequence ID" value="KHN26908.1"/>
    <property type="molecule type" value="Genomic_DNA"/>
</dbReference>
<keyword evidence="4" id="KW-0560">Oxidoreductase</keyword>
<dbReference type="SUPFAM" id="SSF51735">
    <property type="entry name" value="NAD(P)-binding Rossmann-fold domains"/>
    <property type="match status" value="1"/>
</dbReference>
<dbReference type="GO" id="GO:0051287">
    <property type="term" value="F:NAD binding"/>
    <property type="evidence" value="ECO:0007669"/>
    <property type="project" value="InterPro"/>
</dbReference>
<dbReference type="AlphaFoldDB" id="A0A0B2R4I9"/>
<comment type="catalytic activity">
    <reaction evidence="1">
        <text>UDP-alpha-D-glucose + 2 NAD(+) + H2O = UDP-alpha-D-glucuronate + 2 NADH + 3 H(+)</text>
        <dbReference type="Rhea" id="RHEA:23596"/>
        <dbReference type="ChEBI" id="CHEBI:15377"/>
        <dbReference type="ChEBI" id="CHEBI:15378"/>
        <dbReference type="ChEBI" id="CHEBI:57540"/>
        <dbReference type="ChEBI" id="CHEBI:57945"/>
        <dbReference type="ChEBI" id="CHEBI:58052"/>
        <dbReference type="ChEBI" id="CHEBI:58885"/>
        <dbReference type="EC" id="1.1.1.22"/>
    </reaction>
</comment>
<feature type="domain" description="UDP-glucose/GDP-mannose dehydrogenase C-terminal" evidence="3">
    <location>
        <begin position="542"/>
        <end position="640"/>
    </location>
</feature>
<dbReference type="EC" id="1.1.1.22" evidence="4"/>
<dbReference type="InterPro" id="IPR036220">
    <property type="entry name" value="UDP-Glc/GDP-Man_DH_C_sf"/>
</dbReference>
<dbReference type="GO" id="GO:0003979">
    <property type="term" value="F:UDP-glucose 6-dehydrogenase activity"/>
    <property type="evidence" value="ECO:0007669"/>
    <property type="project" value="UniProtKB-EC"/>
</dbReference>
<evidence type="ECO:0000313" key="4">
    <source>
        <dbReference type="EMBL" id="KHN26908.1"/>
    </source>
</evidence>
<evidence type="ECO:0000256" key="2">
    <source>
        <dbReference type="SAM" id="MobiDB-lite"/>
    </source>
</evidence>
<dbReference type="InterPro" id="IPR014027">
    <property type="entry name" value="UDP-Glc/GDP-Man_DH_C"/>
</dbReference>
<organism evidence="4">
    <name type="scientific">Glycine soja</name>
    <name type="common">Wild soybean</name>
    <dbReference type="NCBI Taxonomy" id="3848"/>
    <lineage>
        <taxon>Eukaryota</taxon>
        <taxon>Viridiplantae</taxon>
        <taxon>Streptophyta</taxon>
        <taxon>Embryophyta</taxon>
        <taxon>Tracheophyta</taxon>
        <taxon>Spermatophyta</taxon>
        <taxon>Magnoliopsida</taxon>
        <taxon>eudicotyledons</taxon>
        <taxon>Gunneridae</taxon>
        <taxon>Pentapetalae</taxon>
        <taxon>rosids</taxon>
        <taxon>fabids</taxon>
        <taxon>Fabales</taxon>
        <taxon>Fabaceae</taxon>
        <taxon>Papilionoideae</taxon>
        <taxon>50 kb inversion clade</taxon>
        <taxon>NPAAA clade</taxon>
        <taxon>indigoferoid/millettioid clade</taxon>
        <taxon>Phaseoleae</taxon>
        <taxon>Glycine</taxon>
        <taxon>Glycine subgen. Soja</taxon>
    </lineage>
</organism>
<dbReference type="Gene3D" id="3.40.50.720">
    <property type="entry name" value="NAD(P)-binding Rossmann-like Domain"/>
    <property type="match status" value="2"/>
</dbReference>
<dbReference type="Pfam" id="PF03720">
    <property type="entry name" value="UDPG_MGDP_dh_C"/>
    <property type="match status" value="1"/>
</dbReference>
<dbReference type="InterPro" id="IPR036291">
    <property type="entry name" value="NAD(P)-bd_dom_sf"/>
</dbReference>
<dbReference type="PANTHER" id="PTHR11374:SF3">
    <property type="entry name" value="UDP-GLUCOSE 6-DEHYDROGENASE"/>
    <property type="match status" value="1"/>
</dbReference>
<feature type="region of interest" description="Disordered" evidence="2">
    <location>
        <begin position="153"/>
        <end position="178"/>
    </location>
</feature>
<accession>A0A0B2R4I9</accession>
<dbReference type="GO" id="GO:0006024">
    <property type="term" value="P:glycosaminoglycan biosynthetic process"/>
    <property type="evidence" value="ECO:0007669"/>
    <property type="project" value="TreeGrafter"/>
</dbReference>
<dbReference type="SUPFAM" id="SSF52413">
    <property type="entry name" value="UDP-glucose/GDP-mannose dehydrogenase C-terminal domain"/>
    <property type="match status" value="1"/>
</dbReference>
<feature type="compositionally biased region" description="Polar residues" evidence="2">
    <location>
        <begin position="153"/>
        <end position="173"/>
    </location>
</feature>
<dbReference type="SMART" id="SM00984">
    <property type="entry name" value="UDPG_MGDP_dh_C"/>
    <property type="match status" value="1"/>
</dbReference>
<dbReference type="Proteomes" id="UP000053555">
    <property type="component" value="Unassembled WGS sequence"/>
</dbReference>
<name>A0A0B2R4I9_GLYSO</name>
<gene>
    <name evidence="4" type="ORF">glysoja_039444</name>
</gene>
<dbReference type="InterPro" id="IPR028356">
    <property type="entry name" value="UDPglc_DH_euk"/>
</dbReference>
<dbReference type="GO" id="GO:0005634">
    <property type="term" value="C:nucleus"/>
    <property type="evidence" value="ECO:0007669"/>
    <property type="project" value="TreeGrafter"/>
</dbReference>
<sequence>MEFILIQTIEYDQHPQPPGRSIQDCQNVSSVAGNSSNLGTANVTQDYNAYTSYRSSSNPYGYGSMGYSGYYNNYQQQPNHTYSQPVGAYQNTGAPYQPISSFQNTGSYAGSASYSSTYYNSADYQTTGGYHNSSGYGNQATMWNSGSYFSHPTGNNSTDEVSSTLGTNSTNEVPSSSISPEPIATTFLPAYTDHLPSQPVVCSNPVIFTPAPPTLVHSNTKSHTLLVRLDNTHPIYTREKVGIIKPTLFVTHAEPKNTMSALPNPTWHEPKYTKSALCLLLTQSKYIRYLLAKTTMDKANFVSSPMVETSPRYFVSTKVNKADNGAGIGRQMSAIIVGIILKILPKMKKKIQKTAEMILKLSASIHLISLLLHNVSRSVESWFKLKIVVEKSTVPVRTAEAIEKILCHNTNSKGIKYQILSNPEFLSEGTAIQDFLNPDRVLIGGSQCPEGLEAIQKLKAIYAHWVPEDRMITTNLWSAELSKLADNAFLAQRISSINAINGLTEVANYWKQVIKVNDYQKSRFVKRVVTSMFNTVSGKKIAILGFAFKKHTSDTRKTPAIDVCKGLLGDNTCLSIYDPCVTEEQIQKDLSMDGVEWDQQPMSSTTQKKWDEFKNIDYQSVYDNMHKPAFVFDGRNILNVDKLREIGFIVYSIGRPLEQWLKNMPQQA</sequence>
<dbReference type="InterPro" id="IPR001732">
    <property type="entry name" value="UDP-Glc/GDP-Man_DH_N"/>
</dbReference>
<proteinExistence type="predicted"/>
<dbReference type="PANTHER" id="PTHR11374">
    <property type="entry name" value="UDP-GLUCOSE DEHYDROGENASE/UDP-MANNAC DEHYDROGENASE"/>
    <property type="match status" value="1"/>
</dbReference>
<reference evidence="4" key="1">
    <citation type="submission" date="2014-07" db="EMBL/GenBank/DDBJ databases">
        <title>Identification of a novel salt tolerance gene in wild soybean by whole-genome sequencing.</title>
        <authorList>
            <person name="Lam H.-M."/>
            <person name="Qi X."/>
            <person name="Li M.-W."/>
            <person name="Liu X."/>
            <person name="Xie M."/>
            <person name="Ni M."/>
            <person name="Xu X."/>
        </authorList>
    </citation>
    <scope>NUCLEOTIDE SEQUENCE [LARGE SCALE GENOMIC DNA]</scope>
    <source>
        <tissue evidence="4">Root</tissue>
    </source>
</reference>
<dbReference type="Pfam" id="PF03721">
    <property type="entry name" value="UDPG_MGDP_dh_N"/>
    <property type="match status" value="1"/>
</dbReference>
<evidence type="ECO:0000259" key="3">
    <source>
        <dbReference type="SMART" id="SM00984"/>
    </source>
</evidence>
<evidence type="ECO:0000256" key="1">
    <source>
        <dbReference type="ARBA" id="ARBA00047473"/>
    </source>
</evidence>